<evidence type="ECO:0000313" key="4">
    <source>
        <dbReference type="Proteomes" id="UP000633278"/>
    </source>
</evidence>
<evidence type="ECO:0000259" key="2">
    <source>
        <dbReference type="Pfam" id="PF13205"/>
    </source>
</evidence>
<protein>
    <recommendedName>
        <fullName evidence="2">SbsA Ig-like domain-containing protein</fullName>
    </recommendedName>
</protein>
<organism evidence="3 4">
    <name type="scientific">Polaribacter pacificus</name>
    <dbReference type="NCBI Taxonomy" id="1775173"/>
    <lineage>
        <taxon>Bacteria</taxon>
        <taxon>Pseudomonadati</taxon>
        <taxon>Bacteroidota</taxon>
        <taxon>Flavobacteriia</taxon>
        <taxon>Flavobacteriales</taxon>
        <taxon>Flavobacteriaceae</taxon>
    </lineage>
</organism>
<keyword evidence="1" id="KW-0732">Signal</keyword>
<feature type="domain" description="SbsA Ig-like" evidence="2">
    <location>
        <begin position="33"/>
        <end position="135"/>
    </location>
</feature>
<dbReference type="EMBL" id="BMJW01000001">
    <property type="protein sequence ID" value="GGG91464.1"/>
    <property type="molecule type" value="Genomic_DNA"/>
</dbReference>
<dbReference type="RefSeq" id="WP_188597705.1">
    <property type="nucleotide sequence ID" value="NZ_BMJW01000001.1"/>
</dbReference>
<dbReference type="Proteomes" id="UP000633278">
    <property type="component" value="Unassembled WGS sequence"/>
</dbReference>
<keyword evidence="4" id="KW-1185">Reference proteome</keyword>
<evidence type="ECO:0000256" key="1">
    <source>
        <dbReference type="ARBA" id="ARBA00022729"/>
    </source>
</evidence>
<name>A0A917HUN3_9FLAO</name>
<accession>A0A917HUN3</accession>
<proteinExistence type="predicted"/>
<dbReference type="AlphaFoldDB" id="A0A917HUN3"/>
<evidence type="ECO:0000313" key="3">
    <source>
        <dbReference type="EMBL" id="GGG91464.1"/>
    </source>
</evidence>
<dbReference type="Pfam" id="PF13205">
    <property type="entry name" value="Big_5"/>
    <property type="match status" value="1"/>
</dbReference>
<sequence>MRHTGTLLFVIILLIFLTSNCAKKGRPSGGKKDSIAPMMVTANPPYKTLNFKENKIKIYFDEFIILKDVNKQFIVSPPLKYTPTIEPQGAASKSITIKFKDTLQANTTYTINFGNSIEDNNENNPLKGFHYIFSTGNYIDSLYTSGSVKDAYESTTSKNINILLYKIDSSYQDSIVYLKKPNYVTNTLDSSLFRLNNLEKGSYKLIAMKDAANNYLFNPKSDKIGFVEQPLSLPRDSVLLKSIVLFKEIPPFRLLSPKEVSKGHLLFPFEGEAEGLSIEPLLAGNSDFKSFSRFETGKDSLNFWFSNYSSDSIQLKITAKKFSDTLTLPLRKKVIDSLKINSNTSRTLELKDTLTLTSNNPIVTLDLTKIKLSTQDSVAVEFTPVLSKDSNKLQFLFEKTPTSSYRLELLPKALTDVFNTHNDSLRYRFSTKETSDYGSIELAVKGSNFPAIIELLTEKGKLVQRYFVSKQTNLSFALLKPGKYKLRAIIDSNNNKRWDTGNYLKKLQPEKIIYSPKIFPIKENFQFSETFILQ</sequence>
<dbReference type="InterPro" id="IPR032812">
    <property type="entry name" value="SbsA_Ig"/>
</dbReference>
<reference evidence="3" key="1">
    <citation type="journal article" date="2014" name="Int. J. Syst. Evol. Microbiol.">
        <title>Complete genome sequence of Corynebacterium casei LMG S-19264T (=DSM 44701T), isolated from a smear-ripened cheese.</title>
        <authorList>
            <consortium name="US DOE Joint Genome Institute (JGI-PGF)"/>
            <person name="Walter F."/>
            <person name="Albersmeier A."/>
            <person name="Kalinowski J."/>
            <person name="Ruckert C."/>
        </authorList>
    </citation>
    <scope>NUCLEOTIDE SEQUENCE</scope>
    <source>
        <strain evidence="3">CGMCC 1.15763</strain>
    </source>
</reference>
<gene>
    <name evidence="3" type="ORF">GCM10011416_05140</name>
</gene>
<comment type="caution">
    <text evidence="3">The sequence shown here is derived from an EMBL/GenBank/DDBJ whole genome shotgun (WGS) entry which is preliminary data.</text>
</comment>
<reference evidence="3" key="2">
    <citation type="submission" date="2020-09" db="EMBL/GenBank/DDBJ databases">
        <authorList>
            <person name="Sun Q."/>
            <person name="Zhou Y."/>
        </authorList>
    </citation>
    <scope>NUCLEOTIDE SEQUENCE</scope>
    <source>
        <strain evidence="3">CGMCC 1.15763</strain>
    </source>
</reference>